<dbReference type="OrthoDB" id="7686946at2"/>
<proteinExistence type="predicted"/>
<dbReference type="SUPFAM" id="SSF56935">
    <property type="entry name" value="Porins"/>
    <property type="match status" value="1"/>
</dbReference>
<dbReference type="EMBL" id="FWFO01000001">
    <property type="protein sequence ID" value="SLN35682.1"/>
    <property type="molecule type" value="Genomic_DNA"/>
</dbReference>
<keyword evidence="1" id="KW-0732">Signal</keyword>
<keyword evidence="4" id="KW-1185">Reference proteome</keyword>
<evidence type="ECO:0000259" key="2">
    <source>
        <dbReference type="Pfam" id="PF13609"/>
    </source>
</evidence>
<dbReference type="Proteomes" id="UP000193077">
    <property type="component" value="Unassembled WGS sequence"/>
</dbReference>
<evidence type="ECO:0000256" key="1">
    <source>
        <dbReference type="SAM" id="SignalP"/>
    </source>
</evidence>
<dbReference type="InterPro" id="IPR023614">
    <property type="entry name" value="Porin_dom_sf"/>
</dbReference>
<accession>A0A1Y5SE92</accession>
<dbReference type="InterPro" id="IPR033900">
    <property type="entry name" value="Gram_neg_porin_domain"/>
</dbReference>
<sequence length="236" mass="25201">MKPQAMAAVLAMGLVPISANAQAISGANVDVSHYQFTNNSKGTRQALRGSFELGLSDSFSTQIDLGYYRFGQSNTSGHSATLHGVYQFDYGGAIGAFWGTEDENTIDRNFYGLEATYDFTGMTVEGYFSRGRVQGQNATLLGAKLSSDVGSNLSLNAQFDYMDNKTGSDLTRLAIGADYELGSGVALYGELGNGNARVANFSSSDAFVGFGMKFNLGDRPGTTFGRRSILDRLPGM</sequence>
<dbReference type="GO" id="GO:0016020">
    <property type="term" value="C:membrane"/>
    <property type="evidence" value="ECO:0007669"/>
    <property type="project" value="InterPro"/>
</dbReference>
<dbReference type="GO" id="GO:0015288">
    <property type="term" value="F:porin activity"/>
    <property type="evidence" value="ECO:0007669"/>
    <property type="project" value="InterPro"/>
</dbReference>
<gene>
    <name evidence="3" type="ORF">TRL7639_01690</name>
</gene>
<protein>
    <recommendedName>
        <fullName evidence="2">Porin domain-containing protein</fullName>
    </recommendedName>
</protein>
<dbReference type="RefSeq" id="WP_085795264.1">
    <property type="nucleotide sequence ID" value="NZ_FWFO01000001.1"/>
</dbReference>
<dbReference type="Pfam" id="PF13609">
    <property type="entry name" value="Porin_4"/>
    <property type="match status" value="1"/>
</dbReference>
<dbReference type="Gene3D" id="2.40.160.10">
    <property type="entry name" value="Porin"/>
    <property type="match status" value="1"/>
</dbReference>
<reference evidence="3 4" key="1">
    <citation type="submission" date="2017-03" db="EMBL/GenBank/DDBJ databases">
        <authorList>
            <person name="Afonso C.L."/>
            <person name="Miller P.J."/>
            <person name="Scott M.A."/>
            <person name="Spackman E."/>
            <person name="Goraichik I."/>
            <person name="Dimitrov K.M."/>
            <person name="Suarez D.L."/>
            <person name="Swayne D.E."/>
        </authorList>
    </citation>
    <scope>NUCLEOTIDE SEQUENCE [LARGE SCALE GENOMIC DNA]</scope>
    <source>
        <strain evidence="3 4">CECT 7639</strain>
    </source>
</reference>
<evidence type="ECO:0000313" key="4">
    <source>
        <dbReference type="Proteomes" id="UP000193077"/>
    </source>
</evidence>
<evidence type="ECO:0000313" key="3">
    <source>
        <dbReference type="EMBL" id="SLN35682.1"/>
    </source>
</evidence>
<feature type="chain" id="PRO_5012509122" description="Porin domain-containing protein" evidence="1">
    <location>
        <begin position="22"/>
        <end position="236"/>
    </location>
</feature>
<feature type="domain" description="Porin" evidence="2">
    <location>
        <begin position="49"/>
        <end position="195"/>
    </location>
</feature>
<feature type="signal peptide" evidence="1">
    <location>
        <begin position="1"/>
        <end position="21"/>
    </location>
</feature>
<organism evidence="3 4">
    <name type="scientific">Falsiruegeria litorea R37</name>
    <dbReference type="NCBI Taxonomy" id="1200284"/>
    <lineage>
        <taxon>Bacteria</taxon>
        <taxon>Pseudomonadati</taxon>
        <taxon>Pseudomonadota</taxon>
        <taxon>Alphaproteobacteria</taxon>
        <taxon>Rhodobacterales</taxon>
        <taxon>Roseobacteraceae</taxon>
        <taxon>Falsiruegeria</taxon>
    </lineage>
</organism>
<dbReference type="AlphaFoldDB" id="A0A1Y5SE92"/>
<name>A0A1Y5SE92_9RHOB</name>